<dbReference type="SUPFAM" id="SSF81653">
    <property type="entry name" value="Calcium ATPase, transduction domain A"/>
    <property type="match status" value="1"/>
</dbReference>
<evidence type="ECO:0000256" key="3">
    <source>
        <dbReference type="ARBA" id="ARBA00022692"/>
    </source>
</evidence>
<dbReference type="PROSITE" id="PS00154">
    <property type="entry name" value="ATPASE_E1_E2"/>
    <property type="match status" value="1"/>
</dbReference>
<evidence type="ECO:0000256" key="6">
    <source>
        <dbReference type="RuleBase" id="RU362081"/>
    </source>
</evidence>
<keyword evidence="6" id="KW-0479">Metal-binding</keyword>
<dbReference type="InterPro" id="IPR059000">
    <property type="entry name" value="ATPase_P-type_domA"/>
</dbReference>
<dbReference type="Gene3D" id="2.70.150.10">
    <property type="entry name" value="Calcium-transporting ATPase, cytoplasmic transduction domain A"/>
    <property type="match status" value="1"/>
</dbReference>
<comment type="similarity">
    <text evidence="2 6">Belongs to the cation transport ATPase (P-type) (TC 3.A.3) family. Type IB subfamily.</text>
</comment>
<proteinExistence type="inferred from homology"/>
<evidence type="ECO:0000256" key="5">
    <source>
        <dbReference type="ARBA" id="ARBA00023136"/>
    </source>
</evidence>
<sequence>MTSTQQPSVPKRLRAAADPALLVATVGALLCGGLAWLLDAKAVADGFWIAGTVVSILPATWWVIDALRRGRVGVDLIAVLSLAGTLLVHEYVAGALIGVMLATGRALDSAAERRATKDLHSLLDNVPHTARRRIANDVQTVPIDEVGVGDAIVVGPGEVVPVDGWITSPIAVLDESVLTGEAMQVRRRTGQDVRSGVVNAGSAFELSARATAADSTYAGVVQLAREAAAESAPVVRLADRIAAWFLPFVLIVSTLSWLISDSVVRAVAVLVVATPCPLLLAAPIAIVSGMSRASRIGVLIRHGGALENLGHATTLVLDKTGTLTTGRPTGGDIVAAPGTDPTELLRLAASADRLSPHVLAEAIVREATGRGLALSMPTDVDEAAGTGVASTVDGRRITVGSLDVGPDAPAWARAVLARAAFDGAVIAWVTIDSALAGAILLVDPLRRDASRTLRRLRSAGLTRVVMLTGDRHEPAEAVGAILGLDAVYAEQTPADKVAGVRTERESAVTIMVGDGVNDAPALAAATVGVAMGARGSTASSEAADIVLTADRLDRLADAMEIARRSRRIAVQSAAVGMGLSLVAMGFAAFGLLPPAAGALLQEGIDVAVILNALRALRVGSAQRVTLTESTADMLRRFDGEHDLMREDLSLLRQTAQLITTGHLDQARASLRLVDTFLTDTLLPHERAEDTELYPALAGPLGSSEATATMSRMHAEIGRVSGRLRTHLEQADARGHVSEDQSDDLLACLYGLYALLRLHFLQEEENYFTLASDDEPTERKQPDDVRNSPNCVAAEENTP</sequence>
<dbReference type="Proteomes" id="UP001456513">
    <property type="component" value="Unassembled WGS sequence"/>
</dbReference>
<feature type="transmembrane region" description="Helical" evidence="6">
    <location>
        <begin position="241"/>
        <end position="260"/>
    </location>
</feature>
<dbReference type="RefSeq" id="WP_341442879.1">
    <property type="nucleotide sequence ID" value="NZ_JBBPCN010000001.1"/>
</dbReference>
<keyword evidence="6" id="KW-0067">ATP-binding</keyword>
<gene>
    <name evidence="10" type="ORF">AABD04_24820</name>
</gene>
<dbReference type="InterPro" id="IPR023214">
    <property type="entry name" value="HAD_sf"/>
</dbReference>
<feature type="compositionally biased region" description="Basic and acidic residues" evidence="7">
    <location>
        <begin position="776"/>
        <end position="785"/>
    </location>
</feature>
<evidence type="ECO:0000313" key="10">
    <source>
        <dbReference type="EMBL" id="MEK8074083.1"/>
    </source>
</evidence>
<evidence type="ECO:0000256" key="7">
    <source>
        <dbReference type="SAM" id="MobiDB-lite"/>
    </source>
</evidence>
<keyword evidence="11" id="KW-1185">Reference proteome</keyword>
<dbReference type="InterPro" id="IPR023299">
    <property type="entry name" value="ATPase_P-typ_cyto_dom_N"/>
</dbReference>
<dbReference type="NCBIfam" id="TIGR01525">
    <property type="entry name" value="ATPase-IB_hvy"/>
    <property type="match status" value="1"/>
</dbReference>
<dbReference type="InterPro" id="IPR023298">
    <property type="entry name" value="ATPase_P-typ_TM_dom_sf"/>
</dbReference>
<reference evidence="10 11" key="1">
    <citation type="submission" date="2024-03" db="EMBL/GenBank/DDBJ databases">
        <title>Rhodococcus navarretei sp. nov. and Pseudarthrobacter quantumdoti sp. nov., two new species with the ability to biosynthesize Quantum Dots isolated from soil samples at Union Glacier, Antarctica.</title>
        <authorList>
            <person name="Vargas M."/>
        </authorList>
    </citation>
    <scope>NUCLEOTIDE SEQUENCE [LARGE SCALE GENOMIC DNA]</scope>
    <source>
        <strain evidence="10 11">EXRC-4A-4</strain>
    </source>
</reference>
<dbReference type="Pfam" id="PF01814">
    <property type="entry name" value="Hemerythrin"/>
    <property type="match status" value="1"/>
</dbReference>
<comment type="subcellular location">
    <subcellularLocation>
        <location evidence="1">Cell membrane</location>
        <topology evidence="1">Multi-pass membrane protein</topology>
    </subcellularLocation>
</comment>
<feature type="transmembrane region" description="Helical" evidence="6">
    <location>
        <begin position="266"/>
        <end position="287"/>
    </location>
</feature>
<evidence type="ECO:0000259" key="9">
    <source>
        <dbReference type="Pfam" id="PF01814"/>
    </source>
</evidence>
<dbReference type="PANTHER" id="PTHR48085:SF5">
    <property type="entry name" value="CADMIUM_ZINC-TRANSPORTING ATPASE HMA4-RELATED"/>
    <property type="match status" value="1"/>
</dbReference>
<dbReference type="InterPro" id="IPR012312">
    <property type="entry name" value="Hemerythrin-like"/>
</dbReference>
<dbReference type="NCBIfam" id="TIGR01494">
    <property type="entry name" value="ATPase_P-type"/>
    <property type="match status" value="2"/>
</dbReference>
<dbReference type="Pfam" id="PF00122">
    <property type="entry name" value="E1-E2_ATPase"/>
    <property type="match status" value="1"/>
</dbReference>
<feature type="domain" description="P-type ATPase A" evidence="8">
    <location>
        <begin position="126"/>
        <end position="224"/>
    </location>
</feature>
<comment type="caution">
    <text evidence="10">The sequence shown here is derived from an EMBL/GenBank/DDBJ whole genome shotgun (WGS) entry which is preliminary data.</text>
</comment>
<evidence type="ECO:0000256" key="2">
    <source>
        <dbReference type="ARBA" id="ARBA00006024"/>
    </source>
</evidence>
<dbReference type="SUPFAM" id="SSF81665">
    <property type="entry name" value="Calcium ATPase, transmembrane domain M"/>
    <property type="match status" value="1"/>
</dbReference>
<dbReference type="EMBL" id="JBBPCN010000001">
    <property type="protein sequence ID" value="MEK8074083.1"/>
    <property type="molecule type" value="Genomic_DNA"/>
</dbReference>
<evidence type="ECO:0000256" key="4">
    <source>
        <dbReference type="ARBA" id="ARBA00022989"/>
    </source>
</evidence>
<feature type="transmembrane region" description="Helical" evidence="6">
    <location>
        <begin position="45"/>
        <end position="64"/>
    </location>
</feature>
<keyword evidence="4 6" id="KW-1133">Transmembrane helix</keyword>
<dbReference type="CDD" id="cd12108">
    <property type="entry name" value="Hr-like"/>
    <property type="match status" value="1"/>
</dbReference>
<dbReference type="PRINTS" id="PR00119">
    <property type="entry name" value="CATATPASE"/>
</dbReference>
<dbReference type="PRINTS" id="PR00120">
    <property type="entry name" value="HATPASE"/>
</dbReference>
<dbReference type="InterPro" id="IPR027256">
    <property type="entry name" value="P-typ_ATPase_IB"/>
</dbReference>
<evidence type="ECO:0000259" key="8">
    <source>
        <dbReference type="Pfam" id="PF00122"/>
    </source>
</evidence>
<organism evidence="10 11">
    <name type="scientific">Rhodococcus navarretei</name>
    <dbReference type="NCBI Taxonomy" id="3128981"/>
    <lineage>
        <taxon>Bacteria</taxon>
        <taxon>Bacillati</taxon>
        <taxon>Actinomycetota</taxon>
        <taxon>Actinomycetes</taxon>
        <taxon>Mycobacteriales</taxon>
        <taxon>Nocardiaceae</taxon>
        <taxon>Rhodococcus</taxon>
    </lineage>
</organism>
<keyword evidence="6" id="KW-1003">Cell membrane</keyword>
<dbReference type="PANTHER" id="PTHR48085">
    <property type="entry name" value="CADMIUM/ZINC-TRANSPORTING ATPASE HMA2-RELATED"/>
    <property type="match status" value="1"/>
</dbReference>
<dbReference type="SUPFAM" id="SSF56784">
    <property type="entry name" value="HAD-like"/>
    <property type="match status" value="1"/>
</dbReference>
<dbReference type="InterPro" id="IPR001757">
    <property type="entry name" value="P_typ_ATPase"/>
</dbReference>
<keyword evidence="6" id="KW-0547">Nucleotide-binding</keyword>
<dbReference type="InterPro" id="IPR051014">
    <property type="entry name" value="Cation_Transport_ATPase_IB"/>
</dbReference>
<keyword evidence="3 6" id="KW-0812">Transmembrane</keyword>
<feature type="region of interest" description="Disordered" evidence="7">
    <location>
        <begin position="771"/>
        <end position="798"/>
    </location>
</feature>
<evidence type="ECO:0000256" key="1">
    <source>
        <dbReference type="ARBA" id="ARBA00004651"/>
    </source>
</evidence>
<feature type="transmembrane region" description="Helical" evidence="6">
    <location>
        <begin position="568"/>
        <end position="592"/>
    </location>
</feature>
<keyword evidence="5 6" id="KW-0472">Membrane</keyword>
<feature type="transmembrane region" description="Helical" evidence="6">
    <location>
        <begin position="76"/>
        <end position="104"/>
    </location>
</feature>
<dbReference type="InterPro" id="IPR018303">
    <property type="entry name" value="ATPase_P-typ_P_site"/>
</dbReference>
<accession>A0ABU9D6G5</accession>
<protein>
    <submittedName>
        <fullName evidence="10">Heavy metal translocating P-type ATPase</fullName>
    </submittedName>
</protein>
<evidence type="ECO:0000313" key="11">
    <source>
        <dbReference type="Proteomes" id="UP001456513"/>
    </source>
</evidence>
<dbReference type="InterPro" id="IPR008250">
    <property type="entry name" value="ATPase_P-typ_transduc_dom_A_sf"/>
</dbReference>
<dbReference type="Pfam" id="PF00702">
    <property type="entry name" value="Hydrolase"/>
    <property type="match status" value="1"/>
</dbReference>
<dbReference type="Gene3D" id="3.40.1110.10">
    <property type="entry name" value="Calcium-transporting ATPase, cytoplasmic domain N"/>
    <property type="match status" value="1"/>
</dbReference>
<dbReference type="Gene3D" id="1.20.120.520">
    <property type="entry name" value="nmb1532 protein domain like"/>
    <property type="match status" value="1"/>
</dbReference>
<feature type="domain" description="Hemerythrin-like" evidence="9">
    <location>
        <begin position="633"/>
        <end position="770"/>
    </location>
</feature>
<name>A0ABU9D6G5_9NOCA</name>
<feature type="transmembrane region" description="Helical" evidence="6">
    <location>
        <begin position="20"/>
        <end position="38"/>
    </location>
</feature>
<dbReference type="InterPro" id="IPR036412">
    <property type="entry name" value="HAD-like_sf"/>
</dbReference>
<dbReference type="Gene3D" id="3.40.50.1000">
    <property type="entry name" value="HAD superfamily/HAD-like"/>
    <property type="match status" value="1"/>
</dbReference>